<dbReference type="InterPro" id="IPR025745">
    <property type="entry name" value="Mrr-like_N_dom"/>
</dbReference>
<comment type="caution">
    <text evidence="4">The sequence shown here is derived from an EMBL/GenBank/DDBJ whole genome shotgun (WGS) entry which is preliminary data.</text>
</comment>
<dbReference type="GO" id="GO:0016787">
    <property type="term" value="F:hydrolase activity"/>
    <property type="evidence" value="ECO:0007669"/>
    <property type="project" value="UniProtKB-KW"/>
</dbReference>
<sequence>MTIPDYQTLMRPVLEYLADGGEHRLRDLKEAMADQFNLTAEERAQMTPSGRSRLIYNRVGWATSYLAQAGLIHRPRRGYSVITAEGRRVLAEHPDRVDLTVLEQFEPFRAFRDRARNRDGNKTPQPPVDLDDSIATPQDLIDAAVLENQATLETELLDRALTLSPTGFEDLVIRLLEKMGYGRAGNVERTSASGDAGVDGIISQDPLGLDRIYVQAKRYALDRTVDRPRIHEFAGALLGKQGDRGVFITTSSFTRGALLEAERINARIELIDGARLARLLVQYGVGVQESHTVVLHRIGEDFFEEI</sequence>
<feature type="region of interest" description="Disordered" evidence="1">
    <location>
        <begin position="113"/>
        <end position="133"/>
    </location>
</feature>
<dbReference type="GO" id="GO:0004519">
    <property type="term" value="F:endonuclease activity"/>
    <property type="evidence" value="ECO:0007669"/>
    <property type="project" value="UniProtKB-KW"/>
</dbReference>
<dbReference type="Pfam" id="PF04471">
    <property type="entry name" value="Mrr_cat"/>
    <property type="match status" value="1"/>
</dbReference>
<organism evidence="4 5">
    <name type="scientific">Dietzia cinnamea</name>
    <dbReference type="NCBI Taxonomy" id="321318"/>
    <lineage>
        <taxon>Bacteria</taxon>
        <taxon>Bacillati</taxon>
        <taxon>Actinomycetota</taxon>
        <taxon>Actinomycetes</taxon>
        <taxon>Mycobacteriales</taxon>
        <taxon>Dietziaceae</taxon>
        <taxon>Dietzia</taxon>
    </lineage>
</organism>
<reference evidence="5" key="1">
    <citation type="submission" date="2024-07" db="EMBL/GenBank/DDBJ databases">
        <title>Pseudomonas strain that inhibits Aeromonas fish pathogens.</title>
        <authorList>
            <person name="Wildschutte H."/>
        </authorList>
    </citation>
    <scope>NUCLEOTIDE SEQUENCE [LARGE SCALE GENOMIC DNA]</scope>
    <source>
        <strain evidence="5">n60</strain>
    </source>
</reference>
<dbReference type="SUPFAM" id="SSF52980">
    <property type="entry name" value="Restriction endonuclease-like"/>
    <property type="match status" value="1"/>
</dbReference>
<dbReference type="InterPro" id="IPR011335">
    <property type="entry name" value="Restrct_endonuc-II-like"/>
</dbReference>
<protein>
    <submittedName>
        <fullName evidence="4">Restriction endonuclease</fullName>
        <ecNumber evidence="4">3.1.21.-</ecNumber>
    </submittedName>
</protein>
<keyword evidence="4" id="KW-0378">Hydrolase</keyword>
<keyword evidence="4" id="KW-0255">Endonuclease</keyword>
<dbReference type="InterPro" id="IPR052906">
    <property type="entry name" value="Type_IV_Methyl-Rstrct_Enzyme"/>
</dbReference>
<keyword evidence="5" id="KW-1185">Reference proteome</keyword>
<dbReference type="PANTHER" id="PTHR30015:SF7">
    <property type="entry name" value="TYPE IV METHYL-DIRECTED RESTRICTION ENZYME ECOKMRR"/>
    <property type="match status" value="1"/>
</dbReference>
<keyword evidence="4" id="KW-0540">Nuclease</keyword>
<gene>
    <name evidence="4" type="ORF">AB6N35_16920</name>
</gene>
<dbReference type="InterPro" id="IPR011856">
    <property type="entry name" value="tRNA_endonuc-like_dom_sf"/>
</dbReference>
<evidence type="ECO:0000256" key="1">
    <source>
        <dbReference type="SAM" id="MobiDB-lite"/>
    </source>
</evidence>
<dbReference type="EC" id="3.1.21.-" evidence="4"/>
<dbReference type="InterPro" id="IPR007560">
    <property type="entry name" value="Restrct_endonuc_IV_Mrr"/>
</dbReference>
<dbReference type="Gene3D" id="3.40.1350.10">
    <property type="match status" value="1"/>
</dbReference>
<dbReference type="Proteomes" id="UP001560293">
    <property type="component" value="Unassembled WGS sequence"/>
</dbReference>
<evidence type="ECO:0000259" key="3">
    <source>
        <dbReference type="Pfam" id="PF14338"/>
    </source>
</evidence>
<dbReference type="EMBL" id="JBFTEZ010000003">
    <property type="protein sequence ID" value="MEX6465994.1"/>
    <property type="molecule type" value="Genomic_DNA"/>
</dbReference>
<accession>A0ABV3YLX4</accession>
<evidence type="ECO:0000259" key="2">
    <source>
        <dbReference type="Pfam" id="PF04471"/>
    </source>
</evidence>
<dbReference type="RefSeq" id="WP_061917221.1">
    <property type="nucleotide sequence ID" value="NZ_JALXRZ010000057.1"/>
</dbReference>
<evidence type="ECO:0000313" key="5">
    <source>
        <dbReference type="Proteomes" id="UP001560293"/>
    </source>
</evidence>
<name>A0ABV3YLX4_9ACTN</name>
<dbReference type="Pfam" id="PF14338">
    <property type="entry name" value="Mrr_N"/>
    <property type="match status" value="1"/>
</dbReference>
<evidence type="ECO:0000313" key="4">
    <source>
        <dbReference type="EMBL" id="MEX6465994.1"/>
    </source>
</evidence>
<dbReference type="PANTHER" id="PTHR30015">
    <property type="entry name" value="MRR RESTRICTION SYSTEM PROTEIN"/>
    <property type="match status" value="1"/>
</dbReference>
<feature type="domain" description="Restriction endonuclease type IV Mrr" evidence="2">
    <location>
        <begin position="162"/>
        <end position="280"/>
    </location>
</feature>
<proteinExistence type="predicted"/>
<feature type="domain" description="Restriction system protein Mrr-like N-terminal" evidence="3">
    <location>
        <begin position="6"/>
        <end position="91"/>
    </location>
</feature>